<dbReference type="Gene3D" id="3.20.10.10">
    <property type="entry name" value="D-amino Acid Aminotransferase, subunit A, domain 2"/>
    <property type="match status" value="1"/>
</dbReference>
<evidence type="ECO:0000313" key="4">
    <source>
        <dbReference type="EMBL" id="EQD31488.1"/>
    </source>
</evidence>
<dbReference type="SUPFAM" id="SSF56752">
    <property type="entry name" value="D-aminoacid aminotransferase-like PLP-dependent enzymes"/>
    <property type="match status" value="1"/>
</dbReference>
<evidence type="ECO:0000256" key="3">
    <source>
        <dbReference type="ARBA" id="ARBA00022898"/>
    </source>
</evidence>
<evidence type="ECO:0000256" key="1">
    <source>
        <dbReference type="ARBA" id="ARBA00001933"/>
    </source>
</evidence>
<gene>
    <name evidence="4" type="ORF">B1B_18107</name>
</gene>
<dbReference type="InterPro" id="IPR036038">
    <property type="entry name" value="Aminotransferase-like"/>
</dbReference>
<keyword evidence="4" id="KW-0032">Aminotransferase</keyword>
<evidence type="ECO:0000256" key="2">
    <source>
        <dbReference type="ARBA" id="ARBA00009320"/>
    </source>
</evidence>
<name>T0YEC3_9ZZZZ</name>
<dbReference type="CDD" id="cd00449">
    <property type="entry name" value="PLPDE_IV"/>
    <property type="match status" value="1"/>
</dbReference>
<dbReference type="AlphaFoldDB" id="T0YEC3"/>
<dbReference type="InterPro" id="IPR043132">
    <property type="entry name" value="BCAT-like_C"/>
</dbReference>
<dbReference type="InterPro" id="IPR050571">
    <property type="entry name" value="Class-IV_PLP-Dep_Aminotrnsfr"/>
</dbReference>
<sequence>LLTTNGAVAEGSGENIFIVKDGVLATPSLGFDILKGITRDSVIKIAESIGIDVEERSVQRGELYNADEIFFTGTAAEITPIVNIDSETIGSGKPGPITKMLLDKFRDVTMGNAIEFIEWLTFVREA</sequence>
<accession>T0YEC3</accession>
<reference evidence="4" key="1">
    <citation type="submission" date="2013-08" db="EMBL/GenBank/DDBJ databases">
        <authorList>
            <person name="Mendez C."/>
            <person name="Richter M."/>
            <person name="Ferrer M."/>
            <person name="Sanchez J."/>
        </authorList>
    </citation>
    <scope>NUCLEOTIDE SEQUENCE</scope>
</reference>
<organism evidence="4">
    <name type="scientific">mine drainage metagenome</name>
    <dbReference type="NCBI Taxonomy" id="410659"/>
    <lineage>
        <taxon>unclassified sequences</taxon>
        <taxon>metagenomes</taxon>
        <taxon>ecological metagenomes</taxon>
    </lineage>
</organism>
<proteinExistence type="inferred from homology"/>
<dbReference type="Pfam" id="PF01063">
    <property type="entry name" value="Aminotran_4"/>
    <property type="match status" value="1"/>
</dbReference>
<dbReference type="PROSITE" id="PS00770">
    <property type="entry name" value="AA_TRANSFER_CLASS_4"/>
    <property type="match status" value="1"/>
</dbReference>
<dbReference type="GO" id="GO:0008483">
    <property type="term" value="F:transaminase activity"/>
    <property type="evidence" value="ECO:0007669"/>
    <property type="project" value="UniProtKB-KW"/>
</dbReference>
<comment type="similarity">
    <text evidence="2">Belongs to the class-IV pyridoxal-phosphate-dependent aminotransferase family.</text>
</comment>
<feature type="non-terminal residue" evidence="4">
    <location>
        <position position="1"/>
    </location>
</feature>
<dbReference type="PANTHER" id="PTHR42743:SF11">
    <property type="entry name" value="AMINODEOXYCHORISMATE LYASE"/>
    <property type="match status" value="1"/>
</dbReference>
<dbReference type="GO" id="GO:0046394">
    <property type="term" value="P:carboxylic acid biosynthetic process"/>
    <property type="evidence" value="ECO:0007669"/>
    <property type="project" value="UniProtKB-ARBA"/>
</dbReference>
<dbReference type="GO" id="GO:0008652">
    <property type="term" value="P:amino acid biosynthetic process"/>
    <property type="evidence" value="ECO:0007669"/>
    <property type="project" value="UniProtKB-ARBA"/>
</dbReference>
<dbReference type="InterPro" id="IPR018300">
    <property type="entry name" value="Aminotrans_IV_CS"/>
</dbReference>
<dbReference type="FunFam" id="3.20.10.10:FF:000002">
    <property type="entry name" value="D-alanine aminotransferase"/>
    <property type="match status" value="1"/>
</dbReference>
<dbReference type="PANTHER" id="PTHR42743">
    <property type="entry name" value="AMINO-ACID AMINOTRANSFERASE"/>
    <property type="match status" value="1"/>
</dbReference>
<keyword evidence="4" id="KW-0808">Transferase</keyword>
<dbReference type="EMBL" id="AUZY01012107">
    <property type="protein sequence ID" value="EQD31488.1"/>
    <property type="molecule type" value="Genomic_DNA"/>
</dbReference>
<protein>
    <submittedName>
        <fullName evidence="4">Aminotransferase, class IV</fullName>
    </submittedName>
</protein>
<reference evidence="4" key="2">
    <citation type="journal article" date="2014" name="ISME J.">
        <title>Microbial stratification in low pH oxic and suboxic macroscopic growths along an acid mine drainage.</title>
        <authorList>
            <person name="Mendez-Garcia C."/>
            <person name="Mesa V."/>
            <person name="Sprenger R.R."/>
            <person name="Richter M."/>
            <person name="Diez M.S."/>
            <person name="Solano J."/>
            <person name="Bargiela R."/>
            <person name="Golyshina O.V."/>
            <person name="Manteca A."/>
            <person name="Ramos J.L."/>
            <person name="Gallego J.R."/>
            <person name="Llorente I."/>
            <person name="Martins Dos Santos V.A."/>
            <person name="Jensen O.N."/>
            <person name="Pelaez A.I."/>
            <person name="Sanchez J."/>
            <person name="Ferrer M."/>
        </authorList>
    </citation>
    <scope>NUCLEOTIDE SEQUENCE</scope>
</reference>
<dbReference type="InterPro" id="IPR001544">
    <property type="entry name" value="Aminotrans_IV"/>
</dbReference>
<comment type="caution">
    <text evidence="4">The sequence shown here is derived from an EMBL/GenBank/DDBJ whole genome shotgun (WGS) entry which is preliminary data.</text>
</comment>
<keyword evidence="3" id="KW-0663">Pyridoxal phosphate</keyword>
<comment type="cofactor">
    <cofactor evidence="1">
        <name>pyridoxal 5'-phosphate</name>
        <dbReference type="ChEBI" id="CHEBI:597326"/>
    </cofactor>
</comment>